<evidence type="ECO:0000256" key="1">
    <source>
        <dbReference type="SAM" id="MobiDB-lite"/>
    </source>
</evidence>
<comment type="caution">
    <text evidence="3">The sequence shown here is derived from an EMBL/GenBank/DDBJ whole genome shotgun (WGS) entry which is preliminary data.</text>
</comment>
<feature type="transmembrane region" description="Helical" evidence="2">
    <location>
        <begin position="7"/>
        <end position="27"/>
    </location>
</feature>
<evidence type="ECO:0000313" key="3">
    <source>
        <dbReference type="EMBL" id="TBO55109.1"/>
    </source>
</evidence>
<feature type="region of interest" description="Disordered" evidence="1">
    <location>
        <begin position="62"/>
        <end position="87"/>
    </location>
</feature>
<organism evidence="3 4">
    <name type="scientific">Streptomyces kasugaensis</name>
    <dbReference type="NCBI Taxonomy" id="1946"/>
    <lineage>
        <taxon>Bacteria</taxon>
        <taxon>Bacillati</taxon>
        <taxon>Actinomycetota</taxon>
        <taxon>Actinomycetes</taxon>
        <taxon>Kitasatosporales</taxon>
        <taxon>Streptomycetaceae</taxon>
        <taxon>Streptomyces</taxon>
    </lineage>
</organism>
<dbReference type="AlphaFoldDB" id="A0A4Q9HL76"/>
<feature type="transmembrane region" description="Helical" evidence="2">
    <location>
        <begin position="33"/>
        <end position="54"/>
    </location>
</feature>
<gene>
    <name evidence="3" type="ORF">EYS09_34970</name>
</gene>
<keyword evidence="2" id="KW-1133">Transmembrane helix</keyword>
<name>A0A4Q9HL76_STRKA</name>
<dbReference type="InterPro" id="IPR020017">
    <property type="entry name" value="XapX_domain"/>
</dbReference>
<dbReference type="Pfam" id="PF07235">
    <property type="entry name" value="DUF1427"/>
    <property type="match status" value="1"/>
</dbReference>
<reference evidence="3 4" key="1">
    <citation type="submission" date="2019-02" db="EMBL/GenBank/DDBJ databases">
        <title>Draft Genome Sequence of Streptomyces sp. AM-2504, identified by 16S rRNA comparative analysis as a Streptomyces Kasugaensis strain.</title>
        <authorList>
            <person name="Napolioni V."/>
            <person name="Giuliodori A.M."/>
            <person name="Spurio R."/>
            <person name="Fabbretti A."/>
        </authorList>
    </citation>
    <scope>NUCLEOTIDE SEQUENCE [LARGE SCALE GENOMIC DNA]</scope>
    <source>
        <strain evidence="3 4">AM-2504</strain>
    </source>
</reference>
<dbReference type="InterPro" id="IPR009872">
    <property type="entry name" value="DUF1427"/>
</dbReference>
<sequence length="87" mass="9234">MSRAVVRYALSLGAGILAGFLCWLMGVPTPAPPWIALVGLLGIVIGESGGRLLLTRLRRRSATSSGAPAPDGDESARHVNDRKRRRA</sequence>
<keyword evidence="2" id="KW-0812">Transmembrane</keyword>
<dbReference type="NCBIfam" id="TIGR03510">
    <property type="entry name" value="XapX"/>
    <property type="match status" value="1"/>
</dbReference>
<accession>A0A4Q9HL76</accession>
<dbReference type="OrthoDB" id="4302993at2"/>
<evidence type="ECO:0000313" key="4">
    <source>
        <dbReference type="Proteomes" id="UP000292452"/>
    </source>
</evidence>
<keyword evidence="2" id="KW-0472">Membrane</keyword>
<proteinExistence type="predicted"/>
<dbReference type="EMBL" id="SIXH01000589">
    <property type="protein sequence ID" value="TBO55109.1"/>
    <property type="molecule type" value="Genomic_DNA"/>
</dbReference>
<evidence type="ECO:0000256" key="2">
    <source>
        <dbReference type="SAM" id="Phobius"/>
    </source>
</evidence>
<dbReference type="Proteomes" id="UP000292452">
    <property type="component" value="Unassembled WGS sequence"/>
</dbReference>
<protein>
    <submittedName>
        <fullName evidence="3">DUF1427 family protein</fullName>
    </submittedName>
</protein>
<keyword evidence="4" id="KW-1185">Reference proteome</keyword>
<dbReference type="RefSeq" id="WP_094790889.1">
    <property type="nucleotide sequence ID" value="NZ_NDXL01000001.1"/>
</dbReference>